<sequence length="347" mass="39836">MARQRKPVFLVVDTCVWLDLAKDYSQEPLLSALEDLVRMNFVSLVVPKIVVDELSRNKERVIEESGRSIAGTLRRAKEMLARYGDDGDKQVAIRQLTEIDQKSVNYRDAATKAVERIERLISGSAEIVSITPSMKLAAAERALQNKAPFHRQRNSMGDATLIEAYGEVQRRAVGHYAFVSHNIKDFSNVGVNEQQPHPDIAKFFPKSRSRYFTKLGNALNAYRPIEFQDIMVEHTLDFPPRRFIEITEAVSKLLDQVWYNRHQVWNEKLQGGEAVLIENHEERGRDPFGLRIHRSIWEGAERSARKMETKYGPGELGPWDDFDWGLINGKLSALRWVLGEDWDMLDT</sequence>
<organism evidence="2 3">
    <name type="scientific">Bradyrhizobium valentinum</name>
    <dbReference type="NCBI Taxonomy" id="1518501"/>
    <lineage>
        <taxon>Bacteria</taxon>
        <taxon>Pseudomonadati</taxon>
        <taxon>Pseudomonadota</taxon>
        <taxon>Alphaproteobacteria</taxon>
        <taxon>Hyphomicrobiales</taxon>
        <taxon>Nitrobacteraceae</taxon>
        <taxon>Bradyrhizobium</taxon>
    </lineage>
</organism>
<name>A0A0R3LGB2_9BRAD</name>
<dbReference type="Gene3D" id="3.40.50.1010">
    <property type="entry name" value="5'-nuclease"/>
    <property type="match status" value="1"/>
</dbReference>
<dbReference type="Proteomes" id="UP000051913">
    <property type="component" value="Unassembled WGS sequence"/>
</dbReference>
<evidence type="ECO:0000259" key="1">
    <source>
        <dbReference type="Pfam" id="PF16289"/>
    </source>
</evidence>
<reference evidence="2 3" key="1">
    <citation type="submission" date="2014-03" db="EMBL/GenBank/DDBJ databases">
        <title>Bradyrhizobium valentinum sp. nov., isolated from effective nodules of Lupinus mariae-josephae, a lupine endemic of basic-lime soils in Eastern Spain.</title>
        <authorList>
            <person name="Duran D."/>
            <person name="Rey L."/>
            <person name="Navarro A."/>
            <person name="Busquets A."/>
            <person name="Imperial J."/>
            <person name="Ruiz-Argueso T."/>
        </authorList>
    </citation>
    <scope>NUCLEOTIDE SEQUENCE [LARGE SCALE GENOMIC DNA]</scope>
    <source>
        <strain evidence="2 3">LmjM3</strain>
    </source>
</reference>
<comment type="caution">
    <text evidence="2">The sequence shown here is derived from an EMBL/GenBank/DDBJ whole genome shotgun (WGS) entry which is preliminary data.</text>
</comment>
<dbReference type="AlphaFoldDB" id="A0A0R3LGB2"/>
<keyword evidence="3" id="KW-1185">Reference proteome</keyword>
<protein>
    <recommendedName>
        <fullName evidence="1">DUF4935 domain-containing protein</fullName>
    </recommendedName>
</protein>
<accession>A0A0R3LGB2</accession>
<evidence type="ECO:0000313" key="2">
    <source>
        <dbReference type="EMBL" id="KRR06833.1"/>
    </source>
</evidence>
<dbReference type="Pfam" id="PF16289">
    <property type="entry name" value="PIN_12"/>
    <property type="match status" value="1"/>
</dbReference>
<feature type="domain" description="DUF4935" evidence="1">
    <location>
        <begin position="11"/>
        <end position="186"/>
    </location>
</feature>
<dbReference type="RefSeq" id="WP_057851029.1">
    <property type="nucleotide sequence ID" value="NZ_LLXX01000101.1"/>
</dbReference>
<dbReference type="EMBL" id="LLXX01000101">
    <property type="protein sequence ID" value="KRR06833.1"/>
    <property type="molecule type" value="Genomic_DNA"/>
</dbReference>
<proteinExistence type="predicted"/>
<dbReference type="InterPro" id="IPR032557">
    <property type="entry name" value="DUF4935"/>
</dbReference>
<gene>
    <name evidence="2" type="ORF">CP49_01635</name>
</gene>
<evidence type="ECO:0000313" key="3">
    <source>
        <dbReference type="Proteomes" id="UP000051913"/>
    </source>
</evidence>